<dbReference type="InterPro" id="IPR050678">
    <property type="entry name" value="DNA_Partitioning_ATPase"/>
</dbReference>
<feature type="domain" description="AAA" evidence="1">
    <location>
        <begin position="2"/>
        <end position="174"/>
    </location>
</feature>
<dbReference type="Pfam" id="PF13614">
    <property type="entry name" value="AAA_31"/>
    <property type="match status" value="1"/>
</dbReference>
<accession>A0ABQ6F773</accession>
<dbReference type="InterPro" id="IPR025669">
    <property type="entry name" value="AAA_dom"/>
</dbReference>
<dbReference type="SUPFAM" id="SSF52540">
    <property type="entry name" value="P-loop containing nucleoside triphosphate hydrolases"/>
    <property type="match status" value="1"/>
</dbReference>
<dbReference type="Proteomes" id="UP001157138">
    <property type="component" value="Unassembled WGS sequence"/>
</dbReference>
<gene>
    <name evidence="2" type="ORF">GCM10007938_42350</name>
</gene>
<protein>
    <submittedName>
        <fullName evidence="2">Cobyric acid synthase CobQ</fullName>
    </submittedName>
</protein>
<evidence type="ECO:0000259" key="1">
    <source>
        <dbReference type="Pfam" id="PF13614"/>
    </source>
</evidence>
<dbReference type="PANTHER" id="PTHR13696">
    <property type="entry name" value="P-LOOP CONTAINING NUCLEOSIDE TRIPHOSPHATE HYDROLASE"/>
    <property type="match status" value="1"/>
</dbReference>
<sequence length="255" mass="28787">MSKIIAIANQKGGVGKTTTCINLARNLHAKNKRVLVIDLDPQGNGLSHLFASSLLRQQDYSDEHPSCVWGMFKEESTPEPYVAENGVHVITTSSRIERIEMDEIYNFLGSIDNIEERYDYILLDCPPSSRVLQHAALSVADFLLIITHTEPQSVNAVSTIITTMRKVQRNNKNLRLAGIVMNQLDKKPTKTQMEYSDKLNNDYGDMMFVNSIYKTIKVNEAASQGLSLAEYMPKHAETYGFNAFFDEFMLRIEGV</sequence>
<dbReference type="EMBL" id="BSPW01000117">
    <property type="protein sequence ID" value="GLT20450.1"/>
    <property type="molecule type" value="Genomic_DNA"/>
</dbReference>
<dbReference type="CDD" id="cd02042">
    <property type="entry name" value="ParAB_family"/>
    <property type="match status" value="1"/>
</dbReference>
<evidence type="ECO:0000313" key="3">
    <source>
        <dbReference type="Proteomes" id="UP001157138"/>
    </source>
</evidence>
<dbReference type="RefSeq" id="WP_284194276.1">
    <property type="nucleotide sequence ID" value="NZ_BSPW01000117.1"/>
</dbReference>
<name>A0ABQ6F773_9VIBR</name>
<evidence type="ECO:0000313" key="2">
    <source>
        <dbReference type="EMBL" id="GLT20450.1"/>
    </source>
</evidence>
<organism evidence="2 3">
    <name type="scientific">Vibrio zhanjiangensis</name>
    <dbReference type="NCBI Taxonomy" id="1046128"/>
    <lineage>
        <taxon>Bacteria</taxon>
        <taxon>Pseudomonadati</taxon>
        <taxon>Pseudomonadota</taxon>
        <taxon>Gammaproteobacteria</taxon>
        <taxon>Vibrionales</taxon>
        <taxon>Vibrionaceae</taxon>
        <taxon>Vibrio</taxon>
    </lineage>
</organism>
<proteinExistence type="predicted"/>
<dbReference type="InterPro" id="IPR027417">
    <property type="entry name" value="P-loop_NTPase"/>
</dbReference>
<dbReference type="Gene3D" id="3.40.50.300">
    <property type="entry name" value="P-loop containing nucleotide triphosphate hydrolases"/>
    <property type="match status" value="1"/>
</dbReference>
<comment type="caution">
    <text evidence="2">The sequence shown here is derived from an EMBL/GenBank/DDBJ whole genome shotgun (WGS) entry which is preliminary data.</text>
</comment>
<dbReference type="PANTHER" id="PTHR13696:SF52">
    <property type="entry name" value="PARA FAMILY PROTEIN CT_582"/>
    <property type="match status" value="1"/>
</dbReference>
<dbReference type="PIRSF" id="PIRSF009320">
    <property type="entry name" value="Nuc_binding_HP_1000"/>
    <property type="match status" value="1"/>
</dbReference>
<reference evidence="3" key="1">
    <citation type="journal article" date="2019" name="Int. J. Syst. Evol. Microbiol.">
        <title>The Global Catalogue of Microorganisms (GCM) 10K type strain sequencing project: providing services to taxonomists for standard genome sequencing and annotation.</title>
        <authorList>
            <consortium name="The Broad Institute Genomics Platform"/>
            <consortium name="The Broad Institute Genome Sequencing Center for Infectious Disease"/>
            <person name="Wu L."/>
            <person name="Ma J."/>
        </authorList>
    </citation>
    <scope>NUCLEOTIDE SEQUENCE [LARGE SCALE GENOMIC DNA]</scope>
    <source>
        <strain evidence="3">NBRC 108723</strain>
    </source>
</reference>
<keyword evidence="3" id="KW-1185">Reference proteome</keyword>